<proteinExistence type="predicted"/>
<dbReference type="AlphaFoldDB" id="A0A6H9URJ7"/>
<gene>
    <name evidence="1" type="ORF">F7R91_34400</name>
</gene>
<dbReference type="EMBL" id="VZRB01000037">
    <property type="protein sequence ID" value="KAB1140836.1"/>
    <property type="molecule type" value="Genomic_DNA"/>
</dbReference>
<reference evidence="1 2" key="1">
    <citation type="submission" date="2019-09" db="EMBL/GenBank/DDBJ databases">
        <title>Screening of Novel Bioactive Compounds from Soil-Associated.</title>
        <authorList>
            <person name="Zhao S."/>
        </authorList>
    </citation>
    <scope>NUCLEOTIDE SEQUENCE [LARGE SCALE GENOMIC DNA]</scope>
    <source>
        <strain evidence="1 2">HIT-DPA4</strain>
    </source>
</reference>
<sequence length="75" mass="7981">MFCKRVALQVKRAKAELGSIREQLQAIIEALIGNDRTVLQRVDADPPVQATREKAAALTAGILAAVGEVDQDAAP</sequence>
<accession>A0A6H9URJ7</accession>
<dbReference type="RefSeq" id="WP_150956203.1">
    <property type="nucleotide sequence ID" value="NZ_VZRB01000037.1"/>
</dbReference>
<keyword evidence="2" id="KW-1185">Reference proteome</keyword>
<dbReference type="Proteomes" id="UP000442707">
    <property type="component" value="Unassembled WGS sequence"/>
</dbReference>
<name>A0A6H9URJ7_9ACTN</name>
<comment type="caution">
    <text evidence="1">The sequence shown here is derived from an EMBL/GenBank/DDBJ whole genome shotgun (WGS) entry which is preliminary data.</text>
</comment>
<evidence type="ECO:0000313" key="1">
    <source>
        <dbReference type="EMBL" id="KAB1140836.1"/>
    </source>
</evidence>
<evidence type="ECO:0000313" key="2">
    <source>
        <dbReference type="Proteomes" id="UP000442707"/>
    </source>
</evidence>
<organism evidence="1 2">
    <name type="scientific">Streptomyces luteolifulvus</name>
    <dbReference type="NCBI Taxonomy" id="2615112"/>
    <lineage>
        <taxon>Bacteria</taxon>
        <taxon>Bacillati</taxon>
        <taxon>Actinomycetota</taxon>
        <taxon>Actinomycetes</taxon>
        <taxon>Kitasatosporales</taxon>
        <taxon>Streptomycetaceae</taxon>
        <taxon>Streptomyces</taxon>
    </lineage>
</organism>
<protein>
    <submittedName>
        <fullName evidence="1">Uncharacterized protein</fullName>
    </submittedName>
</protein>